<feature type="chain" id="PRO_5025515569" evidence="1">
    <location>
        <begin position="20"/>
        <end position="124"/>
    </location>
</feature>
<accession>A0A6A4WWK3</accession>
<name>A0A6A4WWK3_AMPAM</name>
<keyword evidence="3" id="KW-1185">Reference proteome</keyword>
<reference evidence="2 3" key="1">
    <citation type="submission" date="2019-07" db="EMBL/GenBank/DDBJ databases">
        <title>Draft genome assembly of a fouling barnacle, Amphibalanus amphitrite (Darwin, 1854): The first reference genome for Thecostraca.</title>
        <authorList>
            <person name="Kim W."/>
        </authorList>
    </citation>
    <scope>NUCLEOTIDE SEQUENCE [LARGE SCALE GENOMIC DNA]</scope>
    <source>
        <strain evidence="2">SNU_AA5</strain>
        <tissue evidence="2">Soma without cirri and trophi</tissue>
    </source>
</reference>
<proteinExistence type="predicted"/>
<evidence type="ECO:0000256" key="1">
    <source>
        <dbReference type="SAM" id="SignalP"/>
    </source>
</evidence>
<keyword evidence="1" id="KW-0732">Signal</keyword>
<gene>
    <name evidence="2" type="ORF">FJT64_020528</name>
</gene>
<sequence>MQALQFALLLIAAASVVSGAPTSYNDDYNYDYDYGSYETGGSEFHLPSSMFDNLRPQPVKRDSPVQSPCSWAVVQCCGVPDQMGSRASCFSRLGCPGAWFSDICTPTIQKSVLRSIIDSQTGRL</sequence>
<evidence type="ECO:0000313" key="3">
    <source>
        <dbReference type="Proteomes" id="UP000440578"/>
    </source>
</evidence>
<dbReference type="OrthoDB" id="6350087at2759"/>
<dbReference type="EMBL" id="VIIS01000505">
    <property type="protein sequence ID" value="KAF0308244.1"/>
    <property type="molecule type" value="Genomic_DNA"/>
</dbReference>
<dbReference type="AlphaFoldDB" id="A0A6A4WWK3"/>
<organism evidence="2 3">
    <name type="scientific">Amphibalanus amphitrite</name>
    <name type="common">Striped barnacle</name>
    <name type="synonym">Balanus amphitrite</name>
    <dbReference type="NCBI Taxonomy" id="1232801"/>
    <lineage>
        <taxon>Eukaryota</taxon>
        <taxon>Metazoa</taxon>
        <taxon>Ecdysozoa</taxon>
        <taxon>Arthropoda</taxon>
        <taxon>Crustacea</taxon>
        <taxon>Multicrustacea</taxon>
        <taxon>Cirripedia</taxon>
        <taxon>Thoracica</taxon>
        <taxon>Thoracicalcarea</taxon>
        <taxon>Balanomorpha</taxon>
        <taxon>Balanoidea</taxon>
        <taxon>Balanidae</taxon>
        <taxon>Amphibalaninae</taxon>
        <taxon>Amphibalanus</taxon>
    </lineage>
</organism>
<feature type="signal peptide" evidence="1">
    <location>
        <begin position="1"/>
        <end position="19"/>
    </location>
</feature>
<evidence type="ECO:0000313" key="2">
    <source>
        <dbReference type="EMBL" id="KAF0308244.1"/>
    </source>
</evidence>
<dbReference type="Proteomes" id="UP000440578">
    <property type="component" value="Unassembled WGS sequence"/>
</dbReference>
<comment type="caution">
    <text evidence="2">The sequence shown here is derived from an EMBL/GenBank/DDBJ whole genome shotgun (WGS) entry which is preliminary data.</text>
</comment>
<protein>
    <submittedName>
        <fullName evidence="2">Uncharacterized protein</fullName>
    </submittedName>
</protein>